<organism evidence="1">
    <name type="scientific">Rhipicephalus microplus</name>
    <name type="common">Cattle tick</name>
    <name type="synonym">Boophilus microplus</name>
    <dbReference type="NCBI Taxonomy" id="6941"/>
    <lineage>
        <taxon>Eukaryota</taxon>
        <taxon>Metazoa</taxon>
        <taxon>Ecdysozoa</taxon>
        <taxon>Arthropoda</taxon>
        <taxon>Chelicerata</taxon>
        <taxon>Arachnida</taxon>
        <taxon>Acari</taxon>
        <taxon>Parasitiformes</taxon>
        <taxon>Ixodida</taxon>
        <taxon>Ixodoidea</taxon>
        <taxon>Ixodidae</taxon>
        <taxon>Rhipicephalinae</taxon>
        <taxon>Rhipicephalus</taxon>
        <taxon>Boophilus</taxon>
    </lineage>
</organism>
<dbReference type="EMBL" id="GIKN01007451">
    <property type="protein sequence ID" value="NIE49724.1"/>
    <property type="molecule type" value="Transcribed_RNA"/>
</dbReference>
<dbReference type="AlphaFoldDB" id="A0A6G5AFM7"/>
<name>A0A6G5AFM7_RHIMP</name>
<evidence type="ECO:0000313" key="1">
    <source>
        <dbReference type="EMBL" id="NIE49724.1"/>
    </source>
</evidence>
<accession>A0A6G5AFM7</accession>
<sequence length="145" mass="17092">MFTRIRWYSSRTVQISPQSKSRCFAQLRDLEQTFLVCVFWLPHRVCCHSTLVYVKYHQAGPNVTQSDRNLNDCCVSCACEAMLVFYLLMFCFNAMRISLARLKWLVLLLHDGCWLRTTYFCLLSTRTENAKTAYSRTSSLIFRKF</sequence>
<reference evidence="1" key="1">
    <citation type="submission" date="2020-03" db="EMBL/GenBank/DDBJ databases">
        <title>A transcriptome and proteome of the tick Rhipicephalus microplus shaped by the genetic composition of its hosts and developmental stage.</title>
        <authorList>
            <person name="Garcia G.R."/>
            <person name="Ribeiro J.M.C."/>
            <person name="Maruyama S.R."/>
            <person name="Gardinasse L.G."/>
            <person name="Nelson K."/>
            <person name="Ferreira B.R."/>
            <person name="Andrade T.G."/>
            <person name="Santos I.K.F.M."/>
        </authorList>
    </citation>
    <scope>NUCLEOTIDE SEQUENCE</scope>
    <source>
        <strain evidence="1">NSGR</strain>
        <tissue evidence="1">Salivary glands</tissue>
    </source>
</reference>
<protein>
    <submittedName>
        <fullName evidence="1">Uncharacterized protein</fullName>
    </submittedName>
</protein>
<proteinExistence type="predicted"/>